<reference evidence="2 3" key="1">
    <citation type="journal article" date="2013" name="Genome Announc.">
        <title>Whole-Genome Shotgun Assembly and Analysis of the Genome of Streptomyces mobaraensis DSM 40847, a Strain for Industrial Production of Microbial Transglutaminase.</title>
        <authorList>
            <person name="Yang H."/>
            <person name="He T."/>
            <person name="Wu W."/>
            <person name="Zhu W."/>
            <person name="Lu B."/>
            <person name="Sun W."/>
        </authorList>
    </citation>
    <scope>NUCLEOTIDE SEQUENCE [LARGE SCALE GENOMIC DNA]</scope>
    <source>
        <strain evidence="2 3">DSM 40847</strain>
    </source>
</reference>
<accession>M3C2Z2</accession>
<sequence>MGPVSVMDPIRPRRRRPAEPHRRTRTDPAPTAGPARPPTGTDPNRPAPVTPRYDRWQMKRRLPLAVVSTIALGHPSGQSGAAAAVLR</sequence>
<feature type="compositionally biased region" description="Low complexity" evidence="1">
    <location>
        <begin position="27"/>
        <end position="43"/>
    </location>
</feature>
<name>M3C2Z2_STRM1</name>
<dbReference type="STRING" id="1223523.H340_22001"/>
<protein>
    <submittedName>
        <fullName evidence="2">Uncharacterized protein</fullName>
    </submittedName>
</protein>
<evidence type="ECO:0000313" key="3">
    <source>
        <dbReference type="Proteomes" id="UP000011740"/>
    </source>
</evidence>
<dbReference type="Proteomes" id="UP000011740">
    <property type="component" value="Unassembled WGS sequence"/>
</dbReference>
<evidence type="ECO:0000313" key="2">
    <source>
        <dbReference type="EMBL" id="EME98326.1"/>
    </source>
</evidence>
<dbReference type="EMBL" id="AORZ01000081">
    <property type="protein sequence ID" value="EME98326.1"/>
    <property type="molecule type" value="Genomic_DNA"/>
</dbReference>
<dbReference type="AlphaFoldDB" id="M3C2Z2"/>
<comment type="caution">
    <text evidence="2">The sequence shown here is derived from an EMBL/GenBank/DDBJ whole genome shotgun (WGS) entry which is preliminary data.</text>
</comment>
<feature type="region of interest" description="Disordered" evidence="1">
    <location>
        <begin position="1"/>
        <end position="56"/>
    </location>
</feature>
<gene>
    <name evidence="2" type="ORF">H340_22001</name>
</gene>
<organism evidence="2 3">
    <name type="scientific">Streptomyces mobaraensis (strain ATCC 29032 / DSM 40847 / JCM 4168 / NBRC 13819 / NCIMB 11159 / IPCR 16-22)</name>
    <dbReference type="NCBI Taxonomy" id="1223523"/>
    <lineage>
        <taxon>Bacteria</taxon>
        <taxon>Bacillati</taxon>
        <taxon>Actinomycetota</taxon>
        <taxon>Actinomycetes</taxon>
        <taxon>Kitasatosporales</taxon>
        <taxon>Streptomycetaceae</taxon>
        <taxon>Streptomyces</taxon>
    </lineage>
</organism>
<evidence type="ECO:0000256" key="1">
    <source>
        <dbReference type="SAM" id="MobiDB-lite"/>
    </source>
</evidence>
<proteinExistence type="predicted"/>